<organism evidence="1 2">
    <name type="scientific">Rotaria magnacalcarata</name>
    <dbReference type="NCBI Taxonomy" id="392030"/>
    <lineage>
        <taxon>Eukaryota</taxon>
        <taxon>Metazoa</taxon>
        <taxon>Spiralia</taxon>
        <taxon>Gnathifera</taxon>
        <taxon>Rotifera</taxon>
        <taxon>Eurotatoria</taxon>
        <taxon>Bdelloidea</taxon>
        <taxon>Philodinida</taxon>
        <taxon>Philodinidae</taxon>
        <taxon>Rotaria</taxon>
    </lineage>
</organism>
<gene>
    <name evidence="1" type="ORF">GIL414_LOCUS25782</name>
</gene>
<dbReference type="EMBL" id="CAJOBJ010035919">
    <property type="protein sequence ID" value="CAF4299595.1"/>
    <property type="molecule type" value="Genomic_DNA"/>
</dbReference>
<dbReference type="Proteomes" id="UP000681720">
    <property type="component" value="Unassembled WGS sequence"/>
</dbReference>
<comment type="caution">
    <text evidence="1">The sequence shown here is derived from an EMBL/GenBank/DDBJ whole genome shotgun (WGS) entry which is preliminary data.</text>
</comment>
<name>A0A8S2TQ45_9BILA</name>
<evidence type="ECO:0000313" key="2">
    <source>
        <dbReference type="Proteomes" id="UP000681720"/>
    </source>
</evidence>
<feature type="non-terminal residue" evidence="1">
    <location>
        <position position="1"/>
    </location>
</feature>
<evidence type="ECO:0000313" key="1">
    <source>
        <dbReference type="EMBL" id="CAF4299595.1"/>
    </source>
</evidence>
<reference evidence="1" key="1">
    <citation type="submission" date="2021-02" db="EMBL/GenBank/DDBJ databases">
        <authorList>
            <person name="Nowell W R."/>
        </authorList>
    </citation>
    <scope>NUCLEOTIDE SEQUENCE</scope>
</reference>
<proteinExistence type="predicted"/>
<sequence>MMSCSMISFQIHHLEFVTNPTCRVSGSSLDDLIGRCLTKIRYTVANQQHKHK</sequence>
<protein>
    <submittedName>
        <fullName evidence="1">Uncharacterized protein</fullName>
    </submittedName>
</protein>
<accession>A0A8S2TQ45</accession>
<dbReference type="AlphaFoldDB" id="A0A8S2TQ45"/>